<keyword evidence="5" id="KW-0808">Transferase</keyword>
<dbReference type="FunFam" id="3.40.640.10:FF:000027">
    <property type="entry name" value="Serine--pyruvate aminotransferase, mitochondrial"/>
    <property type="match status" value="1"/>
</dbReference>
<evidence type="ECO:0000256" key="7">
    <source>
        <dbReference type="RuleBase" id="RU004075"/>
    </source>
</evidence>
<dbReference type="FunCoup" id="A0A0D1XRS7">
    <property type="interactions" value="1307"/>
</dbReference>
<keyword evidence="4" id="KW-0032">Aminotransferase</keyword>
<dbReference type="EC" id="2.6.1.44" evidence="3"/>
<dbReference type="GeneID" id="27311879"/>
<gene>
    <name evidence="10" type="ORF">PV09_03906</name>
</gene>
<protein>
    <recommendedName>
        <fullName evidence="3">alanine--glyoxylate transaminase</fullName>
        <ecNumber evidence="3">2.6.1.44</ecNumber>
    </recommendedName>
</protein>
<evidence type="ECO:0000259" key="9">
    <source>
        <dbReference type="Pfam" id="PF00266"/>
    </source>
</evidence>
<evidence type="ECO:0000313" key="10">
    <source>
        <dbReference type="EMBL" id="KIW05391.1"/>
    </source>
</evidence>
<evidence type="ECO:0000256" key="4">
    <source>
        <dbReference type="ARBA" id="ARBA00022576"/>
    </source>
</evidence>
<feature type="domain" description="Aminotransferase class V" evidence="9">
    <location>
        <begin position="90"/>
        <end position="404"/>
    </location>
</feature>
<dbReference type="Proteomes" id="UP000053259">
    <property type="component" value="Unassembled WGS sequence"/>
</dbReference>
<evidence type="ECO:0000256" key="6">
    <source>
        <dbReference type="ARBA" id="ARBA00022898"/>
    </source>
</evidence>
<keyword evidence="11" id="KW-1185">Reference proteome</keyword>
<comment type="cofactor">
    <cofactor evidence="1 8">
        <name>pyridoxal 5'-phosphate</name>
        <dbReference type="ChEBI" id="CHEBI:597326"/>
    </cofactor>
</comment>
<evidence type="ECO:0000256" key="3">
    <source>
        <dbReference type="ARBA" id="ARBA00013049"/>
    </source>
</evidence>
<reference evidence="10 11" key="1">
    <citation type="submission" date="2015-01" db="EMBL/GenBank/DDBJ databases">
        <title>The Genome Sequence of Ochroconis gallopava CBS43764.</title>
        <authorList>
            <consortium name="The Broad Institute Genomics Platform"/>
            <person name="Cuomo C."/>
            <person name="de Hoog S."/>
            <person name="Gorbushina A."/>
            <person name="Stielow B."/>
            <person name="Teixiera M."/>
            <person name="Abouelleil A."/>
            <person name="Chapman S.B."/>
            <person name="Priest M."/>
            <person name="Young S.K."/>
            <person name="Wortman J."/>
            <person name="Nusbaum C."/>
            <person name="Birren B."/>
        </authorList>
    </citation>
    <scope>NUCLEOTIDE SEQUENCE [LARGE SCALE GENOMIC DNA]</scope>
    <source>
        <strain evidence="10 11">CBS 43764</strain>
    </source>
</reference>
<dbReference type="OrthoDB" id="7403325at2759"/>
<dbReference type="InterPro" id="IPR015424">
    <property type="entry name" value="PyrdxlP-dep_Trfase"/>
</dbReference>
<evidence type="ECO:0000256" key="8">
    <source>
        <dbReference type="RuleBase" id="RU004504"/>
    </source>
</evidence>
<comment type="similarity">
    <text evidence="2 7">Belongs to the class-V pyridoxal-phosphate-dependent aminotransferase family.</text>
</comment>
<sequence length="449" mass="48802">MSGRAVPRLKLLSQHLEPLSDLNTPFATERASLISTDIHPLPPSTRYFASTRHLKQEKEVPAKMSTQEPHPTLLIPGPIEFEDEVLKSMSHFSESHVGQPFVNCFGETLTQLRTLFQTTNPASQPFIISGSGTLGWDQVAANLIEAGEDALVLHTGYFADSFADCLETYGAKATQLKAPIGERPSLEEVEKALGEKKYKLLTVTHVDTSTGVLSDIKGISEVVHRVSPDTLVIVDGVCSVGSEEIRFDDWKLDVVLTASQKGIGCPAGLSILMASGRAIETFKARKSRPASYFASWKNWLPIMQNYEAKKPSYFATPSPQLVRALNTSLSQILSKPIEDYYAAHKAASQKVKAAVTALGLKQLASKPENQANGMTAIYLPEGMTPPTILPTLMKRGVIFAGGLHKEIATKYIRFGHMGVSVTNGSRGDIEKAIEALKDGLVEVGYKVPA</sequence>
<dbReference type="Gene3D" id="3.90.1150.10">
    <property type="entry name" value="Aspartate Aminotransferase, domain 1"/>
    <property type="match status" value="1"/>
</dbReference>
<dbReference type="SUPFAM" id="SSF53383">
    <property type="entry name" value="PLP-dependent transferases"/>
    <property type="match status" value="1"/>
</dbReference>
<dbReference type="InterPro" id="IPR015422">
    <property type="entry name" value="PyrdxlP-dep_Trfase_small"/>
</dbReference>
<dbReference type="Pfam" id="PF00266">
    <property type="entry name" value="Aminotran_5"/>
    <property type="match status" value="1"/>
</dbReference>
<evidence type="ECO:0000256" key="5">
    <source>
        <dbReference type="ARBA" id="ARBA00022679"/>
    </source>
</evidence>
<dbReference type="GO" id="GO:0004760">
    <property type="term" value="F:L-serine-pyruvate transaminase activity"/>
    <property type="evidence" value="ECO:0007669"/>
    <property type="project" value="TreeGrafter"/>
</dbReference>
<dbReference type="PROSITE" id="PS00595">
    <property type="entry name" value="AA_TRANSFER_CLASS_5"/>
    <property type="match status" value="1"/>
</dbReference>
<dbReference type="InParanoid" id="A0A0D1XRS7"/>
<dbReference type="GO" id="GO:0019265">
    <property type="term" value="P:glycine biosynthetic process, by transamination of glyoxylate"/>
    <property type="evidence" value="ECO:0007669"/>
    <property type="project" value="TreeGrafter"/>
</dbReference>
<organism evidence="10 11">
    <name type="scientific">Verruconis gallopava</name>
    <dbReference type="NCBI Taxonomy" id="253628"/>
    <lineage>
        <taxon>Eukaryota</taxon>
        <taxon>Fungi</taxon>
        <taxon>Dikarya</taxon>
        <taxon>Ascomycota</taxon>
        <taxon>Pezizomycotina</taxon>
        <taxon>Dothideomycetes</taxon>
        <taxon>Pleosporomycetidae</taxon>
        <taxon>Venturiales</taxon>
        <taxon>Sympoventuriaceae</taxon>
        <taxon>Verruconis</taxon>
    </lineage>
</organism>
<dbReference type="PANTHER" id="PTHR21152">
    <property type="entry name" value="AMINOTRANSFERASE CLASS V"/>
    <property type="match status" value="1"/>
</dbReference>
<dbReference type="HOGENOM" id="CLU_027686_5_1_1"/>
<dbReference type="FunFam" id="3.90.1150.10:FF:000049">
    <property type="entry name" value="Alanine-glyoxylate aminotransferase 1"/>
    <property type="match status" value="1"/>
</dbReference>
<dbReference type="GO" id="GO:0005777">
    <property type="term" value="C:peroxisome"/>
    <property type="evidence" value="ECO:0007669"/>
    <property type="project" value="TreeGrafter"/>
</dbReference>
<dbReference type="STRING" id="253628.A0A0D1XRS7"/>
<evidence type="ECO:0000256" key="1">
    <source>
        <dbReference type="ARBA" id="ARBA00001933"/>
    </source>
</evidence>
<dbReference type="AlphaFoldDB" id="A0A0D1XRS7"/>
<evidence type="ECO:0000256" key="2">
    <source>
        <dbReference type="ARBA" id="ARBA00009236"/>
    </source>
</evidence>
<dbReference type="InterPro" id="IPR015421">
    <property type="entry name" value="PyrdxlP-dep_Trfase_major"/>
</dbReference>
<dbReference type="PANTHER" id="PTHR21152:SF24">
    <property type="entry name" value="ALANINE--GLYOXYLATE AMINOTRANSFERASE 1"/>
    <property type="match status" value="1"/>
</dbReference>
<dbReference type="InterPro" id="IPR000192">
    <property type="entry name" value="Aminotrans_V_dom"/>
</dbReference>
<dbReference type="InterPro" id="IPR020578">
    <property type="entry name" value="Aminotrans_V_PyrdxlP_BS"/>
</dbReference>
<proteinExistence type="inferred from homology"/>
<accession>A0A0D1XRS7</accession>
<dbReference type="Gene3D" id="3.40.640.10">
    <property type="entry name" value="Type I PLP-dependent aspartate aminotransferase-like (Major domain)"/>
    <property type="match status" value="1"/>
</dbReference>
<keyword evidence="6" id="KW-0663">Pyridoxal phosphate</keyword>
<name>A0A0D1XRS7_9PEZI</name>
<dbReference type="GO" id="GO:0008453">
    <property type="term" value="F:alanine-glyoxylate transaminase activity"/>
    <property type="evidence" value="ECO:0007669"/>
    <property type="project" value="UniProtKB-EC"/>
</dbReference>
<dbReference type="RefSeq" id="XP_016215260.1">
    <property type="nucleotide sequence ID" value="XM_016357171.1"/>
</dbReference>
<dbReference type="EMBL" id="KN847538">
    <property type="protein sequence ID" value="KIW05391.1"/>
    <property type="molecule type" value="Genomic_DNA"/>
</dbReference>
<dbReference type="VEuPathDB" id="FungiDB:PV09_03906"/>
<evidence type="ECO:0000313" key="11">
    <source>
        <dbReference type="Proteomes" id="UP000053259"/>
    </source>
</evidence>